<accession>A0A0F8Z2C2</accession>
<reference evidence="4" key="1">
    <citation type="journal article" date="2015" name="Nature">
        <title>Complex archaea that bridge the gap between prokaryotes and eukaryotes.</title>
        <authorList>
            <person name="Spang A."/>
            <person name="Saw J.H."/>
            <person name="Jorgensen S.L."/>
            <person name="Zaremba-Niedzwiedzka K."/>
            <person name="Martijn J."/>
            <person name="Lind A.E."/>
            <person name="van Eijk R."/>
            <person name="Schleper C."/>
            <person name="Guy L."/>
            <person name="Ettema T.J."/>
        </authorList>
    </citation>
    <scope>NUCLEOTIDE SEQUENCE</scope>
</reference>
<dbReference type="SUPFAM" id="SSF52540">
    <property type="entry name" value="P-loop containing nucleoside triphosphate hydrolases"/>
    <property type="match status" value="1"/>
</dbReference>
<evidence type="ECO:0000256" key="2">
    <source>
        <dbReference type="ARBA" id="ARBA00022679"/>
    </source>
</evidence>
<dbReference type="AlphaFoldDB" id="A0A0F8Z2C2"/>
<feature type="domain" description="DNA methylase N-4/N-6" evidence="3">
    <location>
        <begin position="135"/>
        <end position="382"/>
    </location>
</feature>
<comment type="caution">
    <text evidence="4">The sequence shown here is derived from an EMBL/GenBank/DDBJ whole genome shotgun (WGS) entry which is preliminary data.</text>
</comment>
<dbReference type="InterPro" id="IPR029063">
    <property type="entry name" value="SAM-dependent_MTases_sf"/>
</dbReference>
<dbReference type="EMBL" id="LAZR01053679">
    <property type="protein sequence ID" value="KKK80225.1"/>
    <property type="molecule type" value="Genomic_DNA"/>
</dbReference>
<dbReference type="InterPro" id="IPR002941">
    <property type="entry name" value="DNA_methylase_N4/N6"/>
</dbReference>
<organism evidence="4">
    <name type="scientific">marine sediment metagenome</name>
    <dbReference type="NCBI Taxonomy" id="412755"/>
    <lineage>
        <taxon>unclassified sequences</taxon>
        <taxon>metagenomes</taxon>
        <taxon>ecological metagenomes</taxon>
    </lineage>
</organism>
<dbReference type="Gene3D" id="3.40.50.300">
    <property type="entry name" value="P-loop containing nucleotide triphosphate hydrolases"/>
    <property type="match status" value="1"/>
</dbReference>
<proteinExistence type="predicted"/>
<dbReference type="InterPro" id="IPR001091">
    <property type="entry name" value="RM_Methyltransferase"/>
</dbReference>
<name>A0A0F8Z2C2_9ZZZZ</name>
<dbReference type="GO" id="GO:0003677">
    <property type="term" value="F:DNA binding"/>
    <property type="evidence" value="ECO:0007669"/>
    <property type="project" value="InterPro"/>
</dbReference>
<evidence type="ECO:0000313" key="4">
    <source>
        <dbReference type="EMBL" id="KKK80225.1"/>
    </source>
</evidence>
<dbReference type="SUPFAM" id="SSF53335">
    <property type="entry name" value="S-adenosyl-L-methionine-dependent methyltransferases"/>
    <property type="match status" value="1"/>
</dbReference>
<evidence type="ECO:0000259" key="3">
    <source>
        <dbReference type="Pfam" id="PF01555"/>
    </source>
</evidence>
<dbReference type="GO" id="GO:0008170">
    <property type="term" value="F:N-methyltransferase activity"/>
    <property type="evidence" value="ECO:0007669"/>
    <property type="project" value="InterPro"/>
</dbReference>
<dbReference type="Pfam" id="PF01555">
    <property type="entry name" value="N6_N4_Mtase"/>
    <property type="match status" value="1"/>
</dbReference>
<dbReference type="Gene3D" id="3.40.50.150">
    <property type="entry name" value="Vaccinia Virus protein VP39"/>
    <property type="match status" value="1"/>
</dbReference>
<feature type="non-terminal residue" evidence="4">
    <location>
        <position position="402"/>
    </location>
</feature>
<dbReference type="PRINTS" id="PR00508">
    <property type="entry name" value="S21N4MTFRASE"/>
</dbReference>
<dbReference type="GO" id="GO:0032259">
    <property type="term" value="P:methylation"/>
    <property type="evidence" value="ECO:0007669"/>
    <property type="project" value="UniProtKB-KW"/>
</dbReference>
<sequence>SLRVLITKAKICGFGLNLQNAHQMAFIGLSDSYESYYQCIRRCWRFGQLEPVNVKLILTNPEQAILVNVKRKEKETAGLIDSVIKEVSDFSKHELGKGTIKKMAHYTENKETTDKWELWNGDTAKTIKTIETNEIDFTIFSPPFSQLYTYSPSERDMGNSKNDKEFWNHFDFIIPELLRIIKPGRITAVHCAQIPAMLVRDGYIGLKDFRGDVIRHFIKHDFIYHGEVCIDKNPQAQSIRTHAKGLTFSQLEKDSSWMRPALADYLVLFRKKGDNRTVVINGNIDGAEIDRDEWIRLAHPIWYNIRETNTLNVRTARSEDDEKHICPLQLETIHNAILLWSNPGEVIYSPFAGIGSEGYQAIVDDRKFKGSELKEEYFDVAVKNLREAEKINNNKHMVLFKD</sequence>
<keyword evidence="1" id="KW-0489">Methyltransferase</keyword>
<protein>
    <recommendedName>
        <fullName evidence="3">DNA methylase N-4/N-6 domain-containing protein</fullName>
    </recommendedName>
</protein>
<evidence type="ECO:0000256" key="1">
    <source>
        <dbReference type="ARBA" id="ARBA00022603"/>
    </source>
</evidence>
<dbReference type="InterPro" id="IPR027417">
    <property type="entry name" value="P-loop_NTPase"/>
</dbReference>
<keyword evidence="2" id="KW-0808">Transferase</keyword>
<gene>
    <name evidence="4" type="ORF">LCGC14_2825620</name>
</gene>
<feature type="non-terminal residue" evidence="4">
    <location>
        <position position="1"/>
    </location>
</feature>